<dbReference type="Gene3D" id="2.60.40.1080">
    <property type="match status" value="2"/>
</dbReference>
<keyword evidence="3" id="KW-1185">Reference proteome</keyword>
<protein>
    <recommendedName>
        <fullName evidence="1">BIG2 domain-containing protein</fullName>
    </recommendedName>
</protein>
<organism evidence="2 3">
    <name type="scientific">Lentibacillus cibarius</name>
    <dbReference type="NCBI Taxonomy" id="2583219"/>
    <lineage>
        <taxon>Bacteria</taxon>
        <taxon>Bacillati</taxon>
        <taxon>Bacillota</taxon>
        <taxon>Bacilli</taxon>
        <taxon>Bacillales</taxon>
        <taxon>Bacillaceae</taxon>
        <taxon>Lentibacillus</taxon>
    </lineage>
</organism>
<dbReference type="RefSeq" id="WP_142790621.1">
    <property type="nucleotide sequence ID" value="NZ_VJMZ01000001.1"/>
</dbReference>
<feature type="domain" description="BIG2" evidence="1">
    <location>
        <begin position="402"/>
        <end position="479"/>
    </location>
</feature>
<comment type="caution">
    <text evidence="2">The sequence shown here is derived from an EMBL/GenBank/DDBJ whole genome shotgun (WGS) entry which is preliminary data.</text>
</comment>
<proteinExistence type="predicted"/>
<dbReference type="AlphaFoldDB" id="A0A549YHY7"/>
<dbReference type="InterPro" id="IPR011081">
    <property type="entry name" value="Big_4"/>
</dbReference>
<dbReference type="InterPro" id="IPR003343">
    <property type="entry name" value="Big_2"/>
</dbReference>
<gene>
    <name evidence="2" type="ORF">FH966_07185</name>
</gene>
<evidence type="ECO:0000313" key="2">
    <source>
        <dbReference type="EMBL" id="TRM11495.1"/>
    </source>
</evidence>
<accession>A0A549YHY7</accession>
<sequence>MNQNIQLIVPASPPAARRPNITGRLIEVTDEVVKMRLSSEHETDQPPIGVYQIEDIIGFVPATEGGCGEEDPITEPLTNLIGRQVEIFTTDQTESVIGLLVEVTDSLVRLEVDNDQGGSTIVTIKTSDITRYVDRGRPDTPGQVTLAVTIQWPDNVQHPDEVDVFLIREDAVITSRTINGVATFATEPSGDVAIRGEDVPGFITPAKQIRLTGNQRYVTETLEYTASDIPVGGVRIDTEPLRLLVGDQGQLTATVLPENANNQVVYWNSNNDNVAIVNNEGVVSALSEGTAIITVTTDGGGFTASTMVTVVNVESINTPEPINAIRGQIVVLPETVSVSLSDGSTRNVPVMWRTSTGDPVGSTFIIPLNPAPSYTLLGDVAYTNLTAQLLITVDSKPEPAVPVTGVSVEPNTASLYVGGTLQLNATVTPDNATTPNVTWSSSNNNVATVSETGLVTAVSPGFAIITAETVDGGFQAYAQLTVSVAPEIELIYPTQEVYTRPEEVFINVENLVAYKPIFVPTTYYVKVEQSGSNRILGEGEVVIGPDTTEFNLYIATLFHMTQNYSARYFVSMSTDPSFPPEEDMTLRTNFTIGTAVPTVPEDNIHVMKEIIGGPRENQLANITFILARELSDIEIPNLNWEDYWDNSAGQFTDEVKIIGTTNEEGIVIWEEPRESLKLGGYVLLEVTPPGYMDNLNLINPDSEDGSLIKEVHLTRNAVINRTVINTYVGE</sequence>
<dbReference type="SUPFAM" id="SSF49373">
    <property type="entry name" value="Invasin/intimin cell-adhesion fragments"/>
    <property type="match status" value="2"/>
</dbReference>
<reference evidence="2 3" key="1">
    <citation type="submission" date="2019-07" db="EMBL/GenBank/DDBJ databases">
        <title>Genomic analysis of Lentibacillus sp. NKC851-2.</title>
        <authorList>
            <person name="Oh Y.J."/>
        </authorList>
    </citation>
    <scope>NUCLEOTIDE SEQUENCE [LARGE SCALE GENOMIC DNA]</scope>
    <source>
        <strain evidence="2 3">NKC851-2</strain>
    </source>
</reference>
<dbReference type="EMBL" id="VJMZ01000001">
    <property type="protein sequence ID" value="TRM11495.1"/>
    <property type="molecule type" value="Genomic_DNA"/>
</dbReference>
<name>A0A549YHY7_9BACI</name>
<dbReference type="Pfam" id="PF02368">
    <property type="entry name" value="Big_2"/>
    <property type="match status" value="2"/>
</dbReference>
<dbReference type="SMART" id="SM00635">
    <property type="entry name" value="BID_2"/>
    <property type="match status" value="2"/>
</dbReference>
<evidence type="ECO:0000313" key="3">
    <source>
        <dbReference type="Proteomes" id="UP000319280"/>
    </source>
</evidence>
<feature type="domain" description="BIG2" evidence="1">
    <location>
        <begin position="230"/>
        <end position="307"/>
    </location>
</feature>
<evidence type="ECO:0000259" key="1">
    <source>
        <dbReference type="SMART" id="SM00635"/>
    </source>
</evidence>
<dbReference type="Pfam" id="PF07532">
    <property type="entry name" value="Big_4"/>
    <property type="match status" value="1"/>
</dbReference>
<dbReference type="Proteomes" id="UP000319280">
    <property type="component" value="Unassembled WGS sequence"/>
</dbReference>
<dbReference type="InterPro" id="IPR008964">
    <property type="entry name" value="Invasin/intimin_cell_adhesion"/>
</dbReference>